<reference evidence="2" key="1">
    <citation type="submission" date="2020-04" db="EMBL/GenBank/DDBJ databases">
        <title>Deep metagenomics examines the oral microbiome during advanced dental caries in children, revealing novel taxa and co-occurrences with host molecules.</title>
        <authorList>
            <person name="Baker J.L."/>
            <person name="Morton J.T."/>
            <person name="Dinis M."/>
            <person name="Alvarez R."/>
            <person name="Tran N.C."/>
            <person name="Knight R."/>
            <person name="Edlund A."/>
        </authorList>
    </citation>
    <scope>NUCLEOTIDE SEQUENCE</scope>
    <source>
        <strain evidence="2">JCVI_24_bin.2</strain>
    </source>
</reference>
<gene>
    <name evidence="2" type="ORF">HXM93_06615</name>
</gene>
<dbReference type="EMBL" id="JABZRD010000401">
    <property type="protein sequence ID" value="MBF1284183.1"/>
    <property type="molecule type" value="Genomic_DNA"/>
</dbReference>
<keyword evidence="1" id="KW-1133">Transmembrane helix</keyword>
<protein>
    <submittedName>
        <fullName evidence="2">Septum formation initiator family protein</fullName>
    </submittedName>
</protein>
<dbReference type="AlphaFoldDB" id="A0A930DNK6"/>
<organism evidence="2 3">
    <name type="scientific">Oribacterium parvum</name>
    <dbReference type="NCBI Taxonomy" id="1501329"/>
    <lineage>
        <taxon>Bacteria</taxon>
        <taxon>Bacillati</taxon>
        <taxon>Bacillota</taxon>
        <taxon>Clostridia</taxon>
        <taxon>Lachnospirales</taxon>
        <taxon>Lachnospiraceae</taxon>
        <taxon>Oribacterium</taxon>
    </lineage>
</organism>
<name>A0A930DNK6_9FIRM</name>
<dbReference type="Pfam" id="PF04977">
    <property type="entry name" value="DivIC"/>
    <property type="match status" value="1"/>
</dbReference>
<accession>A0A930DNK6</accession>
<proteinExistence type="predicted"/>
<evidence type="ECO:0000313" key="3">
    <source>
        <dbReference type="Proteomes" id="UP000709351"/>
    </source>
</evidence>
<evidence type="ECO:0000256" key="1">
    <source>
        <dbReference type="SAM" id="Phobius"/>
    </source>
</evidence>
<keyword evidence="1" id="KW-0812">Transmembrane</keyword>
<dbReference type="Proteomes" id="UP000709351">
    <property type="component" value="Unassembled WGS sequence"/>
</dbReference>
<sequence>MARKLAKRHAGYIAGSVVTKEELAPRRKGVKRIKQSAVPKKTVVRKPSPKRSGTFTREERARILREREIGHELQQERLQNKTSANFFLVFSVALFMGIMGVLCFHYIQLQTKVNTRMHRIEQKKKEIEVLKQKNDALQNAISAALDPEQIFTIATEELGMVYPGDHQVIEYKKQESEYVRQYENIPKH</sequence>
<evidence type="ECO:0000313" key="2">
    <source>
        <dbReference type="EMBL" id="MBF1284183.1"/>
    </source>
</evidence>
<keyword evidence="1" id="KW-0472">Membrane</keyword>
<dbReference type="InterPro" id="IPR007060">
    <property type="entry name" value="FtsL/DivIC"/>
</dbReference>
<comment type="caution">
    <text evidence="2">The sequence shown here is derived from an EMBL/GenBank/DDBJ whole genome shotgun (WGS) entry which is preliminary data.</text>
</comment>
<feature type="transmembrane region" description="Helical" evidence="1">
    <location>
        <begin position="86"/>
        <end position="107"/>
    </location>
</feature>